<dbReference type="Pfam" id="PF13858">
    <property type="entry name" value="DUF4199"/>
    <property type="match status" value="1"/>
</dbReference>
<protein>
    <submittedName>
        <fullName evidence="2">DUF4199 domain-containing protein</fullName>
    </submittedName>
</protein>
<evidence type="ECO:0000313" key="2">
    <source>
        <dbReference type="EMBL" id="AZQ63490.1"/>
    </source>
</evidence>
<dbReference type="RefSeq" id="WP_126616124.1">
    <property type="nucleotide sequence ID" value="NZ_CP034562.1"/>
</dbReference>
<keyword evidence="1" id="KW-0472">Membrane</keyword>
<feature type="transmembrane region" description="Helical" evidence="1">
    <location>
        <begin position="114"/>
        <end position="134"/>
    </location>
</feature>
<dbReference type="KEGG" id="fll:EI427_15035"/>
<feature type="transmembrane region" description="Helical" evidence="1">
    <location>
        <begin position="7"/>
        <end position="25"/>
    </location>
</feature>
<proteinExistence type="predicted"/>
<gene>
    <name evidence="2" type="ORF">EI427_15035</name>
</gene>
<organism evidence="2 3">
    <name type="scientific">Flammeovirga pectinis</name>
    <dbReference type="NCBI Taxonomy" id="2494373"/>
    <lineage>
        <taxon>Bacteria</taxon>
        <taxon>Pseudomonadati</taxon>
        <taxon>Bacteroidota</taxon>
        <taxon>Cytophagia</taxon>
        <taxon>Cytophagales</taxon>
        <taxon>Flammeovirgaceae</taxon>
        <taxon>Flammeovirga</taxon>
    </lineage>
</organism>
<evidence type="ECO:0000313" key="3">
    <source>
        <dbReference type="Proteomes" id="UP000267268"/>
    </source>
</evidence>
<dbReference type="InterPro" id="IPR025250">
    <property type="entry name" value="DUF4199"/>
</dbReference>
<keyword evidence="3" id="KW-1185">Reference proteome</keyword>
<name>A0A3Q9FMZ3_9BACT</name>
<accession>A0A3Q9FMZ3</accession>
<feature type="transmembrane region" description="Helical" evidence="1">
    <location>
        <begin position="70"/>
        <end position="90"/>
    </location>
</feature>
<dbReference type="OrthoDB" id="981214at2"/>
<evidence type="ECO:0000256" key="1">
    <source>
        <dbReference type="SAM" id="Phobius"/>
    </source>
</evidence>
<keyword evidence="1" id="KW-0812">Transmembrane</keyword>
<keyword evidence="1" id="KW-1133">Transmembrane helix</keyword>
<dbReference type="EMBL" id="CP034562">
    <property type="protein sequence ID" value="AZQ63490.1"/>
    <property type="molecule type" value="Genomic_DNA"/>
</dbReference>
<sequence length="145" mass="16454">MKIALKYGTLMFLGYFLLFAIMKFLNLYHIIELRALNFIIHSTGVFYALKEYQKASPENFGYVSGFVEGMRTTLIGAIPFALFMVVYLTFIEPEFLSYLQEYALHGAYITTGKLFLGLCMEAVGSGVLISYLVMRYTVMLASEKA</sequence>
<reference evidence="2 3" key="1">
    <citation type="submission" date="2018-12" db="EMBL/GenBank/DDBJ databases">
        <title>Flammeovirga pectinis sp. nov., isolated from the gut of the Korean scallop, Patinopecten yessoensis.</title>
        <authorList>
            <person name="Bae J.-W."/>
            <person name="Jeong Y.-S."/>
            <person name="Kang W."/>
        </authorList>
    </citation>
    <scope>NUCLEOTIDE SEQUENCE [LARGE SCALE GENOMIC DNA]</scope>
    <source>
        <strain evidence="2 3">L12M1</strain>
    </source>
</reference>
<dbReference type="Proteomes" id="UP000267268">
    <property type="component" value="Chromosome 1"/>
</dbReference>
<dbReference type="AlphaFoldDB" id="A0A3Q9FMZ3"/>